<evidence type="ECO:0000313" key="1">
    <source>
        <dbReference type="EMBL" id="EDU57514.1"/>
    </source>
</evidence>
<comment type="caution">
    <text evidence="1">The sequence shown here is derived from an EMBL/GenBank/DDBJ whole genome shotgun (WGS) entry which is preliminary data.</text>
</comment>
<dbReference type="EMBL" id="ABJD02000118">
    <property type="protein sequence ID" value="EDU57514.1"/>
    <property type="molecule type" value="Genomic_DNA"/>
</dbReference>
<proteinExistence type="predicted"/>
<sequence>MNELKDIYDILIEKYNEQRKIALEMTSACKWLSPSVKKEVVEILSGDSKKVQEWVDMYKANFFDKKGHVSKHAVSEIRVREYMMMFRSSGEGLNHYTKALFLWIGINKSWSEFCWDFDKKAAVEALIVAICRLAKLGSIEGYRELLKIERECRLKRISSSKKGGNVVAELAALFRNEAIRLLHRAKSDGKEWKSKKKAVEAIENELWQFIETKRKEGHKTLLKQESLNDAVLRWAKCHDDLRFALENVVKNKKTRRD</sequence>
<dbReference type="AlphaFoldDB" id="A0AA86YS97"/>
<organism evidence="1 2">
    <name type="scientific">Providencia stuartii ATCC 25827</name>
    <dbReference type="NCBI Taxonomy" id="471874"/>
    <lineage>
        <taxon>Bacteria</taxon>
        <taxon>Pseudomonadati</taxon>
        <taxon>Pseudomonadota</taxon>
        <taxon>Gammaproteobacteria</taxon>
        <taxon>Enterobacterales</taxon>
        <taxon>Morganellaceae</taxon>
        <taxon>Providencia</taxon>
    </lineage>
</organism>
<dbReference type="RefSeq" id="WP_004927206.1">
    <property type="nucleotide sequence ID" value="NZ_DS607683.1"/>
</dbReference>
<protein>
    <submittedName>
        <fullName evidence="1">Uncharacterized protein</fullName>
    </submittedName>
</protein>
<evidence type="ECO:0000313" key="2">
    <source>
        <dbReference type="Proteomes" id="UP000004506"/>
    </source>
</evidence>
<dbReference type="Proteomes" id="UP000004506">
    <property type="component" value="Unassembled WGS sequence"/>
</dbReference>
<accession>A0AA86YS97</accession>
<name>A0AA86YS97_PROST</name>
<reference evidence="2" key="1">
    <citation type="submission" date="2008-04" db="EMBL/GenBank/DDBJ databases">
        <title>Draft genome sequence of Providencia stuartii (ATCC 25827).</title>
        <authorList>
            <person name="Sudarsanam P."/>
            <person name="Ley R."/>
            <person name="Guruge J."/>
            <person name="Turnbaugh P.J."/>
            <person name="Mahowald M."/>
            <person name="Liep D."/>
            <person name="Gordon J."/>
        </authorList>
    </citation>
    <scope>NUCLEOTIDE SEQUENCE [LARGE SCALE GENOMIC DNA]</scope>
    <source>
        <strain evidence="2">ATCC 25827</strain>
    </source>
</reference>
<reference evidence="1 2" key="3">
    <citation type="submission" date="2008-05" db="EMBL/GenBank/DDBJ databases">
        <authorList>
            <person name="Fulton L."/>
            <person name="Clifton S."/>
            <person name="Fulton B."/>
            <person name="Xu J."/>
            <person name="Minx P."/>
            <person name="Pepin K.H."/>
            <person name="Johnson M."/>
            <person name="Thiruvilangam P."/>
            <person name="Bhonagiri V."/>
            <person name="Nash W.E."/>
            <person name="Mardis E.R."/>
            <person name="Wilson R.K."/>
        </authorList>
    </citation>
    <scope>NUCLEOTIDE SEQUENCE [LARGE SCALE GENOMIC DNA]</scope>
    <source>
        <strain evidence="1 2">ATCC 25827</strain>
    </source>
</reference>
<gene>
    <name evidence="1" type="ORF">PROSTU_04759</name>
</gene>
<reference evidence="2" key="2">
    <citation type="submission" date="2008-04" db="EMBL/GenBank/DDBJ databases">
        <title>Draft genome sequence of Providencia stuartii(ATCC 25827).</title>
        <authorList>
            <person name="Sudarsanam P."/>
            <person name="Ley R."/>
            <person name="Guruge J."/>
            <person name="Turnbaugh P.J."/>
            <person name="Mahowald M."/>
            <person name="Liep D."/>
            <person name="Gordon J."/>
        </authorList>
    </citation>
    <scope>NUCLEOTIDE SEQUENCE [LARGE SCALE GENOMIC DNA]</scope>
    <source>
        <strain evidence="2">ATCC 25827</strain>
    </source>
</reference>